<evidence type="ECO:0000259" key="14">
    <source>
        <dbReference type="PROSITE" id="PS51471"/>
    </source>
</evidence>
<keyword evidence="12" id="KW-0325">Glycoprotein</keyword>
<keyword evidence="15" id="KW-1185">Reference proteome</keyword>
<comment type="subcellular location">
    <subcellularLocation>
        <location evidence="3">Endoplasmic reticulum lumen</location>
    </subcellularLocation>
</comment>
<evidence type="ECO:0000256" key="3">
    <source>
        <dbReference type="ARBA" id="ARBA00004319"/>
    </source>
</evidence>
<organism evidence="15 17">
    <name type="scientific">Biomphalaria glabrata</name>
    <name type="common">Bloodfluke planorb</name>
    <name type="synonym">Freshwater snail</name>
    <dbReference type="NCBI Taxonomy" id="6526"/>
    <lineage>
        <taxon>Eukaryota</taxon>
        <taxon>Metazoa</taxon>
        <taxon>Spiralia</taxon>
        <taxon>Lophotrochozoa</taxon>
        <taxon>Mollusca</taxon>
        <taxon>Gastropoda</taxon>
        <taxon>Heterobranchia</taxon>
        <taxon>Euthyneura</taxon>
        <taxon>Panpulmonata</taxon>
        <taxon>Hygrophila</taxon>
        <taxon>Lymnaeoidea</taxon>
        <taxon>Planorbidae</taxon>
        <taxon>Biomphalaria</taxon>
    </lineage>
</organism>
<evidence type="ECO:0000313" key="17">
    <source>
        <dbReference type="RefSeq" id="XP_055892665.1"/>
    </source>
</evidence>
<keyword evidence="13" id="KW-0732">Signal</keyword>
<dbReference type="RefSeq" id="XP_055892663.1">
    <property type="nucleotide sequence ID" value="XM_056036688.1"/>
</dbReference>
<evidence type="ECO:0000256" key="11">
    <source>
        <dbReference type="ARBA" id="ARBA00023004"/>
    </source>
</evidence>
<dbReference type="InterPro" id="IPR006620">
    <property type="entry name" value="Pro_4_hyd_alph"/>
</dbReference>
<evidence type="ECO:0000256" key="7">
    <source>
        <dbReference type="ARBA" id="ARBA00022824"/>
    </source>
</evidence>
<dbReference type="Proteomes" id="UP001165740">
    <property type="component" value="Chromosome 7"/>
</dbReference>
<keyword evidence="10" id="KW-0560">Oxidoreductase</keyword>
<evidence type="ECO:0000256" key="13">
    <source>
        <dbReference type="SAM" id="SignalP"/>
    </source>
</evidence>
<evidence type="ECO:0000256" key="8">
    <source>
        <dbReference type="ARBA" id="ARBA00022896"/>
    </source>
</evidence>
<evidence type="ECO:0000256" key="12">
    <source>
        <dbReference type="ARBA" id="ARBA00023180"/>
    </source>
</evidence>
<keyword evidence="7" id="KW-0256">Endoplasmic reticulum</keyword>
<feature type="domain" description="Fe2OG dioxygenase" evidence="14">
    <location>
        <begin position="403"/>
        <end position="513"/>
    </location>
</feature>
<sequence length="550" mass="62658">MYSLLMAFSLIVTMTSVVQQVTSDVFTSVTLIKDMVLKEREIVDRIQESTQRLVSNGYSQLTRFYHKRLATINSRNFSREIERLNHPNGIYLIIKEFFEDYIPLRKYLTDYESANIESILSEVAGEQDMEGARESLIRLQEVYNLQPREMAKGNYLNYKGPELSASDVYLIGKTAFTIEKYPQAVQWLTTAVDLMSKDIAITGPYVETPSFGMISTGNTAFLTDAQTYLGRSLLRVGDQENARKLYMSLVTDDIENKNIQTLGYELKSVGTVEIGQNQVITKFYNLCQQQSKTSEPTSMDSRLRCRFAYILLPYYRFHEEILSNTPYISMFYDVITSTDAERIKKDSSAIGLTRGKISPGLLNETTSSFRTSHVTFLSDEKSEAAAFLSRRISYLTHLDASKQAAEPHQVVNYGLGGHYALHLDVFLEERAEMKARFENYGNRMATFLIYLTDVERGGSTAFPGADLVVSPTKGNAVFWYSFTPDGEIDHLTEHAGCPVVIGEKWIINKWIWTYGNTFTRRCGLKPNASQLDIEREMYSGYTGKHKKQRD</sequence>
<comment type="function">
    <text evidence="2">Catalyzes the post-translational formation of 4-hydroxyproline in -Xaa-Pro-Gly- sequences in collagens and other proteins.</text>
</comment>
<dbReference type="Pfam" id="PF13640">
    <property type="entry name" value="2OG-FeII_Oxy_3"/>
    <property type="match status" value="1"/>
</dbReference>
<dbReference type="Gene3D" id="1.25.40.10">
    <property type="entry name" value="Tetratricopeptide repeat domain"/>
    <property type="match status" value="1"/>
</dbReference>
<comment type="cofactor">
    <cofactor evidence="1">
        <name>L-ascorbate</name>
        <dbReference type="ChEBI" id="CHEBI:38290"/>
    </cofactor>
</comment>
<dbReference type="Pfam" id="PF08336">
    <property type="entry name" value="P4Ha_N"/>
    <property type="match status" value="1"/>
</dbReference>
<dbReference type="GO" id="GO:0005506">
    <property type="term" value="F:iron ion binding"/>
    <property type="evidence" value="ECO:0007669"/>
    <property type="project" value="InterPro"/>
</dbReference>
<evidence type="ECO:0000256" key="4">
    <source>
        <dbReference type="ARBA" id="ARBA00006511"/>
    </source>
</evidence>
<dbReference type="GO" id="GO:0004656">
    <property type="term" value="F:procollagen-proline 4-dioxygenase activity"/>
    <property type="evidence" value="ECO:0007669"/>
    <property type="project" value="UniProtKB-EC"/>
</dbReference>
<dbReference type="InterPro" id="IPR013547">
    <property type="entry name" value="P4H_N"/>
</dbReference>
<dbReference type="InterPro" id="IPR011990">
    <property type="entry name" value="TPR-like_helical_dom_sf"/>
</dbReference>
<keyword evidence="6" id="KW-0479">Metal-binding</keyword>
<dbReference type="SMART" id="SM00702">
    <property type="entry name" value="P4Hc"/>
    <property type="match status" value="1"/>
</dbReference>
<dbReference type="InterPro" id="IPR045054">
    <property type="entry name" value="P4HA-like"/>
</dbReference>
<dbReference type="AlphaFoldDB" id="A0A9W3AZL9"/>
<evidence type="ECO:0000313" key="15">
    <source>
        <dbReference type="Proteomes" id="UP001165740"/>
    </source>
</evidence>
<protein>
    <recommendedName>
        <fullName evidence="5">procollagen-proline 4-dioxygenase</fullName>
        <ecNumber evidence="5">1.14.11.2</ecNumber>
    </recommendedName>
</protein>
<dbReference type="EC" id="1.14.11.2" evidence="5"/>
<evidence type="ECO:0000256" key="5">
    <source>
        <dbReference type="ARBA" id="ARBA00012269"/>
    </source>
</evidence>
<dbReference type="GO" id="GO:0005788">
    <property type="term" value="C:endoplasmic reticulum lumen"/>
    <property type="evidence" value="ECO:0007669"/>
    <property type="project" value="UniProtKB-SubCell"/>
</dbReference>
<dbReference type="OMA" id="VMAGWIY"/>
<dbReference type="Gene3D" id="2.60.120.620">
    <property type="entry name" value="q2cbj1_9rhob like domain"/>
    <property type="match status" value="1"/>
</dbReference>
<gene>
    <name evidence="16 17" type="primary">LOC106065877</name>
</gene>
<keyword evidence="9" id="KW-0223">Dioxygenase</keyword>
<dbReference type="RefSeq" id="XP_055892665.1">
    <property type="nucleotide sequence ID" value="XM_056036690.1"/>
</dbReference>
<dbReference type="InterPro" id="IPR005123">
    <property type="entry name" value="Oxoglu/Fe-dep_dioxygenase_dom"/>
</dbReference>
<feature type="chain" id="PRO_5044702942" description="procollagen-proline 4-dioxygenase" evidence="13">
    <location>
        <begin position="24"/>
        <end position="550"/>
    </location>
</feature>
<evidence type="ECO:0000256" key="6">
    <source>
        <dbReference type="ARBA" id="ARBA00022723"/>
    </source>
</evidence>
<feature type="signal peptide" evidence="13">
    <location>
        <begin position="1"/>
        <end position="23"/>
    </location>
</feature>
<evidence type="ECO:0000256" key="10">
    <source>
        <dbReference type="ARBA" id="ARBA00023002"/>
    </source>
</evidence>
<evidence type="ECO:0000256" key="9">
    <source>
        <dbReference type="ARBA" id="ARBA00022964"/>
    </source>
</evidence>
<dbReference type="GeneID" id="106065877"/>
<proteinExistence type="inferred from homology"/>
<keyword evidence="11" id="KW-0408">Iron</keyword>
<dbReference type="PANTHER" id="PTHR10869">
    <property type="entry name" value="PROLYL 4-HYDROXYLASE ALPHA SUBUNIT"/>
    <property type="match status" value="1"/>
</dbReference>
<dbReference type="PANTHER" id="PTHR10869:SF244">
    <property type="entry name" value="PROLYL 4-HYDROXYLASE SUBUNIT ALPHA-2"/>
    <property type="match status" value="1"/>
</dbReference>
<dbReference type="OrthoDB" id="420380at2759"/>
<comment type="similarity">
    <text evidence="4">Belongs to the P4HA family.</text>
</comment>
<reference evidence="16 17" key="1">
    <citation type="submission" date="2025-04" db="UniProtKB">
        <authorList>
            <consortium name="RefSeq"/>
        </authorList>
    </citation>
    <scope>IDENTIFICATION</scope>
</reference>
<accession>A0A9W3AZL9</accession>
<dbReference type="InterPro" id="IPR044862">
    <property type="entry name" value="Pro_4_hyd_alph_FE2OG_OXY"/>
</dbReference>
<evidence type="ECO:0000256" key="1">
    <source>
        <dbReference type="ARBA" id="ARBA00001961"/>
    </source>
</evidence>
<name>A0A9W3AZL9_BIOGL</name>
<dbReference type="PROSITE" id="PS51471">
    <property type="entry name" value="FE2OG_OXY"/>
    <property type="match status" value="1"/>
</dbReference>
<evidence type="ECO:0000256" key="2">
    <source>
        <dbReference type="ARBA" id="ARBA00002035"/>
    </source>
</evidence>
<evidence type="ECO:0000313" key="16">
    <source>
        <dbReference type="RefSeq" id="XP_055892663.1"/>
    </source>
</evidence>
<keyword evidence="8" id="KW-0847">Vitamin C</keyword>
<dbReference type="GO" id="GO:0031418">
    <property type="term" value="F:L-ascorbic acid binding"/>
    <property type="evidence" value="ECO:0007669"/>
    <property type="project" value="UniProtKB-KW"/>
</dbReference>